<dbReference type="Proteomes" id="UP000054248">
    <property type="component" value="Unassembled WGS sequence"/>
</dbReference>
<gene>
    <name evidence="2" type="ORF">M407DRAFT_22115</name>
</gene>
<proteinExistence type="predicted"/>
<accession>A0A0C3L4C3</accession>
<evidence type="ECO:0000256" key="1">
    <source>
        <dbReference type="SAM" id="MobiDB-lite"/>
    </source>
</evidence>
<evidence type="ECO:0000313" key="2">
    <source>
        <dbReference type="EMBL" id="KIO28683.1"/>
    </source>
</evidence>
<feature type="region of interest" description="Disordered" evidence="1">
    <location>
        <begin position="198"/>
        <end position="251"/>
    </location>
</feature>
<organism evidence="2 3">
    <name type="scientific">Tulasnella calospora MUT 4182</name>
    <dbReference type="NCBI Taxonomy" id="1051891"/>
    <lineage>
        <taxon>Eukaryota</taxon>
        <taxon>Fungi</taxon>
        <taxon>Dikarya</taxon>
        <taxon>Basidiomycota</taxon>
        <taxon>Agaricomycotina</taxon>
        <taxon>Agaricomycetes</taxon>
        <taxon>Cantharellales</taxon>
        <taxon>Tulasnellaceae</taxon>
        <taxon>Tulasnella</taxon>
    </lineage>
</organism>
<feature type="compositionally biased region" description="Polar residues" evidence="1">
    <location>
        <begin position="172"/>
        <end position="183"/>
    </location>
</feature>
<reference evidence="2 3" key="1">
    <citation type="submission" date="2014-04" db="EMBL/GenBank/DDBJ databases">
        <authorList>
            <consortium name="DOE Joint Genome Institute"/>
            <person name="Kuo A."/>
            <person name="Girlanda M."/>
            <person name="Perotto S."/>
            <person name="Kohler A."/>
            <person name="Nagy L.G."/>
            <person name="Floudas D."/>
            <person name="Copeland A."/>
            <person name="Barry K.W."/>
            <person name="Cichocki N."/>
            <person name="Veneault-Fourrey C."/>
            <person name="LaButti K."/>
            <person name="Lindquist E.A."/>
            <person name="Lipzen A."/>
            <person name="Lundell T."/>
            <person name="Morin E."/>
            <person name="Murat C."/>
            <person name="Sun H."/>
            <person name="Tunlid A."/>
            <person name="Henrissat B."/>
            <person name="Grigoriev I.V."/>
            <person name="Hibbett D.S."/>
            <person name="Martin F."/>
            <person name="Nordberg H.P."/>
            <person name="Cantor M.N."/>
            <person name="Hua S.X."/>
        </authorList>
    </citation>
    <scope>NUCLEOTIDE SEQUENCE [LARGE SCALE GENOMIC DNA]</scope>
    <source>
        <strain evidence="2 3">MUT 4182</strain>
    </source>
</reference>
<dbReference type="AlphaFoldDB" id="A0A0C3L4C3"/>
<protein>
    <submittedName>
        <fullName evidence="2">Uncharacterized protein</fullName>
    </submittedName>
</protein>
<dbReference type="OrthoDB" id="3204502at2759"/>
<evidence type="ECO:0000313" key="3">
    <source>
        <dbReference type="Proteomes" id="UP000054248"/>
    </source>
</evidence>
<feature type="region of interest" description="Disordered" evidence="1">
    <location>
        <begin position="1"/>
        <end position="36"/>
    </location>
</feature>
<keyword evidence="3" id="KW-1185">Reference proteome</keyword>
<dbReference type="EMBL" id="KN822991">
    <property type="protein sequence ID" value="KIO28683.1"/>
    <property type="molecule type" value="Genomic_DNA"/>
</dbReference>
<dbReference type="HOGENOM" id="CLU_046439_1_0_1"/>
<reference evidence="3" key="2">
    <citation type="submission" date="2015-01" db="EMBL/GenBank/DDBJ databases">
        <title>Evolutionary Origins and Diversification of the Mycorrhizal Mutualists.</title>
        <authorList>
            <consortium name="DOE Joint Genome Institute"/>
            <consortium name="Mycorrhizal Genomics Consortium"/>
            <person name="Kohler A."/>
            <person name="Kuo A."/>
            <person name="Nagy L.G."/>
            <person name="Floudas D."/>
            <person name="Copeland A."/>
            <person name="Barry K.W."/>
            <person name="Cichocki N."/>
            <person name="Veneault-Fourrey C."/>
            <person name="LaButti K."/>
            <person name="Lindquist E.A."/>
            <person name="Lipzen A."/>
            <person name="Lundell T."/>
            <person name="Morin E."/>
            <person name="Murat C."/>
            <person name="Riley R."/>
            <person name="Ohm R."/>
            <person name="Sun H."/>
            <person name="Tunlid A."/>
            <person name="Henrissat B."/>
            <person name="Grigoriev I.V."/>
            <person name="Hibbett D.S."/>
            <person name="Martin F."/>
        </authorList>
    </citation>
    <scope>NUCLEOTIDE SEQUENCE [LARGE SCALE GENOMIC DNA]</scope>
    <source>
        <strain evidence="3">MUT 4182</strain>
    </source>
</reference>
<feature type="compositionally biased region" description="Low complexity" evidence="1">
    <location>
        <begin position="227"/>
        <end position="238"/>
    </location>
</feature>
<sequence length="251" mass="27078">MSRQSMPRSILKCSPTPVGGGPTAAHHHPHPSVRFPSSPKLSTVHFTHCPSSYDRTPIVVSQNSCAMPERGCRTVEQQQYQQYTWGRSVHPSVFNSFRPSDELFMDPGLLPPGLSSDDGSSEESDGIASPPPEAIQASSDASHCRAYVPSQSHLHTDPLSHPPIPQYHHQFSGPNVNDATNSATNATDYSLSFLPHPPAISTCSSKKPRDKSNGGSAKHHHREPRLATTATTSAFTSSWGQSEESSCLGGF</sequence>
<feature type="region of interest" description="Disordered" evidence="1">
    <location>
        <begin position="105"/>
        <end position="183"/>
    </location>
</feature>
<name>A0A0C3L4C3_9AGAM</name>
<feature type="compositionally biased region" description="Low complexity" evidence="1">
    <location>
        <begin position="106"/>
        <end position="118"/>
    </location>
</feature>